<sequence length="527" mass="59121">MLRSMIYQPRQFIKYQAAPALHTITGGLLQCSLRDGGPLTTASRLKRLAIHDRCTLHLRHLTTSTSRLAVDTPNAPASTFSKPLRRDTNEYLDVHAIDLTGWETIIGLEIHAQLKTKRKLFSYPIATNGYLDIDSQGQSNNSSDSQPLRVRIQQIQIEQDTAKTTRLNDGSVFVDLNRAGSGLMEIVTEADMRSPAQAAAFIKKLQAILRRLNASDGDMEKGSLRVDANVSIHRVGTPFGTRCEIKNLNSVKFMQQALDYERRRHVAHYLANPETPIRQETRGFNESIGKTHTLRTKEDAEDYRYMPDPNLPPMVIADVYLDRLASDLPELPDAARHRLATEYGVTHTDVDTLLSLDEFNGQGIKYFEDVVKGTGKTDKHLEGKKAVNWITHELLGRLAQREETWDAKRFPAKYMRELLYMVENGDLTGSSAKNLLKHILEQDNASGQLNIGLIARDLGLLVQGNAELEQICKAVVEKLPKEVDSIRKGKVNVVMRLVGQVMKDSKGTADARKAKDILLSLIEQRKP</sequence>
<evidence type="ECO:0000313" key="2">
    <source>
        <dbReference type="Proteomes" id="UP001243375"/>
    </source>
</evidence>
<organism evidence="1 2">
    <name type="scientific">Naganishia vaughanmartiniae</name>
    <dbReference type="NCBI Taxonomy" id="1424756"/>
    <lineage>
        <taxon>Eukaryota</taxon>
        <taxon>Fungi</taxon>
        <taxon>Dikarya</taxon>
        <taxon>Basidiomycota</taxon>
        <taxon>Agaricomycotina</taxon>
        <taxon>Tremellomycetes</taxon>
        <taxon>Filobasidiales</taxon>
        <taxon>Filobasidiaceae</taxon>
        <taxon>Naganishia</taxon>
    </lineage>
</organism>
<keyword evidence="2" id="KW-1185">Reference proteome</keyword>
<comment type="caution">
    <text evidence="1">The sequence shown here is derived from an EMBL/GenBank/DDBJ whole genome shotgun (WGS) entry which is preliminary data.</text>
</comment>
<name>A0ACC2XC18_9TREE</name>
<evidence type="ECO:0000313" key="1">
    <source>
        <dbReference type="EMBL" id="KAJ9120822.1"/>
    </source>
</evidence>
<dbReference type="EMBL" id="JASBWU010000006">
    <property type="protein sequence ID" value="KAJ9120822.1"/>
    <property type="molecule type" value="Genomic_DNA"/>
</dbReference>
<protein>
    <submittedName>
        <fullName evidence="1">Uncharacterized protein</fullName>
    </submittedName>
</protein>
<accession>A0ACC2XC18</accession>
<proteinExistence type="predicted"/>
<dbReference type="Proteomes" id="UP001243375">
    <property type="component" value="Unassembled WGS sequence"/>
</dbReference>
<gene>
    <name evidence="1" type="ORF">QFC22_002756</name>
</gene>
<reference evidence="1" key="1">
    <citation type="submission" date="2023-04" db="EMBL/GenBank/DDBJ databases">
        <title>Draft Genome sequencing of Naganishia species isolated from polar environments using Oxford Nanopore Technology.</title>
        <authorList>
            <person name="Leo P."/>
            <person name="Venkateswaran K."/>
        </authorList>
    </citation>
    <scope>NUCLEOTIDE SEQUENCE</scope>
    <source>
        <strain evidence="1">MNA-CCFEE 5425</strain>
    </source>
</reference>